<proteinExistence type="predicted"/>
<feature type="compositionally biased region" description="Polar residues" evidence="6">
    <location>
        <begin position="211"/>
        <end position="220"/>
    </location>
</feature>
<dbReference type="EC" id="5.2.1.8" evidence="2 5"/>
<dbReference type="OrthoDB" id="1902587at2759"/>
<dbReference type="Gene3D" id="3.10.50.40">
    <property type="match status" value="1"/>
</dbReference>
<keyword evidence="3 5" id="KW-0697">Rotamase</keyword>
<feature type="region of interest" description="Disordered" evidence="6">
    <location>
        <begin position="135"/>
        <end position="158"/>
    </location>
</feature>
<feature type="compositionally biased region" description="Basic and acidic residues" evidence="6">
    <location>
        <begin position="274"/>
        <end position="300"/>
    </location>
</feature>
<dbReference type="GO" id="GO:0005634">
    <property type="term" value="C:nucleus"/>
    <property type="evidence" value="ECO:0007669"/>
    <property type="project" value="UniProtKB-ARBA"/>
</dbReference>
<organism evidence="8 9">
    <name type="scientific">Senna tora</name>
    <dbReference type="NCBI Taxonomy" id="362788"/>
    <lineage>
        <taxon>Eukaryota</taxon>
        <taxon>Viridiplantae</taxon>
        <taxon>Streptophyta</taxon>
        <taxon>Embryophyta</taxon>
        <taxon>Tracheophyta</taxon>
        <taxon>Spermatophyta</taxon>
        <taxon>Magnoliopsida</taxon>
        <taxon>eudicotyledons</taxon>
        <taxon>Gunneridae</taxon>
        <taxon>Pentapetalae</taxon>
        <taxon>rosids</taxon>
        <taxon>fabids</taxon>
        <taxon>Fabales</taxon>
        <taxon>Fabaceae</taxon>
        <taxon>Caesalpinioideae</taxon>
        <taxon>Cassia clade</taxon>
        <taxon>Senna</taxon>
    </lineage>
</organism>
<keyword evidence="4 5" id="KW-0413">Isomerase</keyword>
<feature type="compositionally biased region" description="Basic and acidic residues" evidence="6">
    <location>
        <begin position="245"/>
        <end position="260"/>
    </location>
</feature>
<dbReference type="Pfam" id="PF00254">
    <property type="entry name" value="FKBP_C"/>
    <property type="match status" value="1"/>
</dbReference>
<evidence type="ECO:0000256" key="3">
    <source>
        <dbReference type="ARBA" id="ARBA00023110"/>
    </source>
</evidence>
<dbReference type="InterPro" id="IPR001179">
    <property type="entry name" value="PPIase_FKBP_dom"/>
</dbReference>
<dbReference type="Pfam" id="PF17800">
    <property type="entry name" value="NPL"/>
    <property type="match status" value="1"/>
</dbReference>
<keyword evidence="9" id="KW-1185">Reference proteome</keyword>
<name>A0A834SZ17_9FABA</name>
<evidence type="ECO:0000256" key="1">
    <source>
        <dbReference type="ARBA" id="ARBA00000971"/>
    </source>
</evidence>
<dbReference type="EMBL" id="JAAIUW010000010">
    <property type="protein sequence ID" value="KAF7813308.1"/>
    <property type="molecule type" value="Genomic_DNA"/>
</dbReference>
<dbReference type="InterPro" id="IPR046357">
    <property type="entry name" value="PPIase_dom_sf"/>
</dbReference>
<evidence type="ECO:0000256" key="2">
    <source>
        <dbReference type="ARBA" id="ARBA00013194"/>
    </source>
</evidence>
<dbReference type="PANTHER" id="PTHR43811">
    <property type="entry name" value="FKBP-TYPE PEPTIDYL-PROLYL CIS-TRANS ISOMERASE FKPA"/>
    <property type="match status" value="1"/>
</dbReference>
<dbReference type="GO" id="GO:0003755">
    <property type="term" value="F:peptidyl-prolyl cis-trans isomerase activity"/>
    <property type="evidence" value="ECO:0007669"/>
    <property type="project" value="UniProtKB-KW"/>
</dbReference>
<accession>A0A834SZ17</accession>
<dbReference type="InterPro" id="IPR023566">
    <property type="entry name" value="PPIase_Fpr3/Fpr4-like"/>
</dbReference>
<protein>
    <recommendedName>
        <fullName evidence="2 5">peptidylprolyl isomerase</fullName>
        <ecNumber evidence="2 5">5.2.1.8</ecNumber>
    </recommendedName>
</protein>
<dbReference type="Gene3D" id="2.60.120.340">
    <property type="entry name" value="Nucleoplasmin core domain"/>
    <property type="match status" value="1"/>
</dbReference>
<evidence type="ECO:0000256" key="4">
    <source>
        <dbReference type="ARBA" id="ARBA00023235"/>
    </source>
</evidence>
<dbReference type="AlphaFoldDB" id="A0A834SZ17"/>
<dbReference type="SUPFAM" id="SSF54534">
    <property type="entry name" value="FKBP-like"/>
    <property type="match status" value="1"/>
</dbReference>
<gene>
    <name evidence="8" type="ORF">G2W53_034284</name>
</gene>
<evidence type="ECO:0000313" key="8">
    <source>
        <dbReference type="EMBL" id="KAF7813308.1"/>
    </source>
</evidence>
<evidence type="ECO:0000313" key="9">
    <source>
        <dbReference type="Proteomes" id="UP000634136"/>
    </source>
</evidence>
<comment type="catalytic activity">
    <reaction evidence="1 5">
        <text>[protein]-peptidylproline (omega=180) = [protein]-peptidylproline (omega=0)</text>
        <dbReference type="Rhea" id="RHEA:16237"/>
        <dbReference type="Rhea" id="RHEA-COMP:10747"/>
        <dbReference type="Rhea" id="RHEA-COMP:10748"/>
        <dbReference type="ChEBI" id="CHEBI:83833"/>
        <dbReference type="ChEBI" id="CHEBI:83834"/>
        <dbReference type="EC" id="5.2.1.8"/>
    </reaction>
</comment>
<reference evidence="8" key="1">
    <citation type="submission" date="2020-09" db="EMBL/GenBank/DDBJ databases">
        <title>Genome-Enabled Discovery of Anthraquinone Biosynthesis in Senna tora.</title>
        <authorList>
            <person name="Kang S.-H."/>
            <person name="Pandey R.P."/>
            <person name="Lee C.-M."/>
            <person name="Sim J.-S."/>
            <person name="Jeong J.-T."/>
            <person name="Choi B.-S."/>
            <person name="Jung M."/>
            <person name="Ginzburg D."/>
            <person name="Zhao K."/>
            <person name="Won S.Y."/>
            <person name="Oh T.-J."/>
            <person name="Yu Y."/>
            <person name="Kim N.-H."/>
            <person name="Lee O.R."/>
            <person name="Lee T.-H."/>
            <person name="Bashyal P."/>
            <person name="Kim T.-S."/>
            <person name="Lee W.-H."/>
            <person name="Kawkins C."/>
            <person name="Kim C.-K."/>
            <person name="Kim J.S."/>
            <person name="Ahn B.O."/>
            <person name="Rhee S.Y."/>
            <person name="Sohng J.K."/>
        </authorList>
    </citation>
    <scope>NUCLEOTIDE SEQUENCE</scope>
    <source>
        <tissue evidence="8">Leaf</tissue>
    </source>
</reference>
<feature type="compositionally biased region" description="Basic and acidic residues" evidence="6">
    <location>
        <begin position="330"/>
        <end position="341"/>
    </location>
</feature>
<dbReference type="PIRSF" id="PIRSF001473">
    <property type="entry name" value="FK506-bp_FPR3"/>
    <property type="match status" value="1"/>
</dbReference>
<feature type="domain" description="PPIase FKBP-type" evidence="7">
    <location>
        <begin position="438"/>
        <end position="525"/>
    </location>
</feature>
<evidence type="ECO:0000259" key="7">
    <source>
        <dbReference type="PROSITE" id="PS50059"/>
    </source>
</evidence>
<sequence length="525" mass="57982">MRHCEGFKELRILASYTGILNVLEHLTESMGFWGIELKPGKPYPYHADNVQGRLHITQATLGLGSSTERSILQCSSGRKNPVFLCSLLPNKIDSCPLNLEFGEDDLVAFSVIGPRSIHLSGYFVATDGDDLRDDYEYDSFGEDIGDSETDESSEYDTEDEYADGFIDDSDADIYPLSRVPNSGVVIEEIVDDDKPESGDASSKKLKKKDQMANSKNSQLQVVRGDKRVPVLESEDEDGFPISTSDKGESDSQKAEEEVKELKHKKTEKANKKKVKDDDHAATLKRKVEGADGDEKIEHPEGKKKKKRLKEQGKGEIAQVSGNSNEPNAARTEEQHPKEVKRTPSLNNVSHAEDELEGNLSNEKVLDEKKNKKKKKKAKDKGVTSANQTPTTSGNQNSTLEGGDEEMDARPSQMRTFANGLVIEELSMGKPDGKKAAPGKQVSVKYIGKLQKNGKIFDSNVGRAPFKFRLGVGQVIKGWDVGVNGMRIGDKRRITIPPSMGYGDKRAGPIPPNSWLVFDVELVEVR</sequence>
<dbReference type="PROSITE" id="PS50059">
    <property type="entry name" value="FKBP_PPIASE"/>
    <property type="match status" value="1"/>
</dbReference>
<feature type="region of interest" description="Disordered" evidence="6">
    <location>
        <begin position="187"/>
        <end position="408"/>
    </location>
</feature>
<dbReference type="PANTHER" id="PTHR43811:SF19">
    <property type="entry name" value="39 KDA FK506-BINDING NUCLEAR PROTEIN"/>
    <property type="match status" value="1"/>
</dbReference>
<dbReference type="Proteomes" id="UP000634136">
    <property type="component" value="Unassembled WGS sequence"/>
</dbReference>
<comment type="caution">
    <text evidence="8">The sequence shown here is derived from an EMBL/GenBank/DDBJ whole genome shotgun (WGS) entry which is preliminary data.</text>
</comment>
<evidence type="ECO:0000256" key="5">
    <source>
        <dbReference type="PROSITE-ProRule" id="PRU00277"/>
    </source>
</evidence>
<evidence type="ECO:0000256" key="6">
    <source>
        <dbReference type="SAM" id="MobiDB-lite"/>
    </source>
</evidence>
<feature type="compositionally biased region" description="Basic residues" evidence="6">
    <location>
        <begin position="261"/>
        <end position="273"/>
    </location>
</feature>
<dbReference type="FunFam" id="3.10.50.40:FF:000006">
    <property type="entry name" value="Peptidyl-prolyl cis-trans isomerase"/>
    <property type="match status" value="1"/>
</dbReference>
<feature type="compositionally biased region" description="Polar residues" evidence="6">
    <location>
        <begin position="383"/>
        <end position="399"/>
    </location>
</feature>
<dbReference type="InterPro" id="IPR041232">
    <property type="entry name" value="NPL"/>
</dbReference>